<dbReference type="EMBL" id="JAHRIQ010092734">
    <property type="protein sequence ID" value="MEQ2250462.1"/>
    <property type="molecule type" value="Genomic_DNA"/>
</dbReference>
<keyword evidence="3" id="KW-1185">Reference proteome</keyword>
<organism evidence="2 3">
    <name type="scientific">Ilyodon furcidens</name>
    <name type="common">goldbreast splitfin</name>
    <dbReference type="NCBI Taxonomy" id="33524"/>
    <lineage>
        <taxon>Eukaryota</taxon>
        <taxon>Metazoa</taxon>
        <taxon>Chordata</taxon>
        <taxon>Craniata</taxon>
        <taxon>Vertebrata</taxon>
        <taxon>Euteleostomi</taxon>
        <taxon>Actinopterygii</taxon>
        <taxon>Neopterygii</taxon>
        <taxon>Teleostei</taxon>
        <taxon>Neoteleostei</taxon>
        <taxon>Acanthomorphata</taxon>
        <taxon>Ovalentaria</taxon>
        <taxon>Atherinomorphae</taxon>
        <taxon>Cyprinodontiformes</taxon>
        <taxon>Goodeidae</taxon>
        <taxon>Ilyodon</taxon>
    </lineage>
</organism>
<dbReference type="Proteomes" id="UP001482620">
    <property type="component" value="Unassembled WGS sequence"/>
</dbReference>
<evidence type="ECO:0000313" key="2">
    <source>
        <dbReference type="EMBL" id="MEQ2250462.1"/>
    </source>
</evidence>
<reference evidence="2 3" key="1">
    <citation type="submission" date="2021-06" db="EMBL/GenBank/DDBJ databases">
        <authorList>
            <person name="Palmer J.M."/>
        </authorList>
    </citation>
    <scope>NUCLEOTIDE SEQUENCE [LARGE SCALE GENOMIC DNA]</scope>
    <source>
        <strain evidence="3">if_2019</strain>
        <tissue evidence="2">Muscle</tissue>
    </source>
</reference>
<feature type="compositionally biased region" description="Polar residues" evidence="1">
    <location>
        <begin position="50"/>
        <end position="67"/>
    </location>
</feature>
<evidence type="ECO:0000256" key="1">
    <source>
        <dbReference type="SAM" id="MobiDB-lite"/>
    </source>
</evidence>
<comment type="caution">
    <text evidence="2">The sequence shown here is derived from an EMBL/GenBank/DDBJ whole genome shotgun (WGS) entry which is preliminary data.</text>
</comment>
<gene>
    <name evidence="2" type="ORF">ILYODFUR_001189</name>
</gene>
<name>A0ABV0V2X5_9TELE</name>
<accession>A0ABV0V2X5</accession>
<protein>
    <submittedName>
        <fullName evidence="2">Uncharacterized protein</fullName>
    </submittedName>
</protein>
<feature type="region of interest" description="Disordered" evidence="1">
    <location>
        <begin position="50"/>
        <end position="75"/>
    </location>
</feature>
<proteinExistence type="predicted"/>
<sequence length="75" mass="8132">MDLGLDEATHILLNVLREPPGGAHASDRYMLSFTRSCFWKWENLTSTKCSGDSTGATASGDTTQMSEDVTFLGSD</sequence>
<evidence type="ECO:0000313" key="3">
    <source>
        <dbReference type="Proteomes" id="UP001482620"/>
    </source>
</evidence>